<reference evidence="7" key="1">
    <citation type="journal article" date="2023" name="Genome Biol. Evol.">
        <title>First Whole Genome Sequence and Flow Cytometry Genome Size Data for the Lichen-Forming Fungus Ramalina farinacea (Ascomycota).</title>
        <authorList>
            <person name="Llewellyn T."/>
            <person name="Mian S."/>
            <person name="Hill R."/>
            <person name="Leitch I.J."/>
            <person name="Gaya E."/>
        </authorList>
    </citation>
    <scope>NUCLEOTIDE SEQUENCE</scope>
    <source>
        <strain evidence="7">LIQ254RAFAR</strain>
    </source>
</reference>
<sequence length="717" mass="78057">MATVTSLAQHRAQPAQDHMDADHDRRSSSLSELGDHIENEALDNSSREKSEDVEADDTEAETERLEDSPYKERKHQNVLLATANSINPAHISPSAIPIPSDQLQPTSDISSLEGSSDDETPRLTSLSPPRKRKRLSSDEDHSIRARSPTNKILNKSSSTGSLSPVVTPLEERSPSEEALPAVNPIEREDIHVGDLASKQQKRKTGPRKAKKSPRRDLAQAPEAPANLEDTGSAIANGDAVSSNGEDGEGDDGADADVENAGKSEEGVLKKRSALDSLTALEKCFATLRDKLFDERLASANEELSLLQQPGFKHPELLAMKEAVDQHCHQKIAYEQKLLKYKLQALQKASVATKHQIHSQYMQTASIIRERSLEQLNEELYQVQRERRSCEGDIPDYMFAFTPQRPQQILQQSAYNHEVSVLSGVAKYVGFPAAPMIRQARSDELENDMRSMGVRNFLPSDARLSTDSCSLQIEIHPVQTSQNRAASNRPTVPASAAFQQRHTPIVEDGFLERNAWANPQHPAHQQQRQQMHRQISQLSHAATPASTPGVPKGAADQPKPHGSGSTLPENLSGPGSSMAPTPATGEPRPIFPSSRHTYPSNGATDATPSRVTGPVPEATPTNTENRDSPLSRPQSPNARRTARPESPSASHNPPFRDSSTPNALPKPPPFLQTTAARASPVKLPVKVEDVAQIASRSPVPHHFTSPAPAVAAGNGQLR</sequence>
<keyword evidence="8" id="KW-1185">Reference proteome</keyword>
<dbReference type="GO" id="GO:0005654">
    <property type="term" value="C:nucleoplasm"/>
    <property type="evidence" value="ECO:0007669"/>
    <property type="project" value="UniProtKB-ARBA"/>
</dbReference>
<dbReference type="Proteomes" id="UP001161017">
    <property type="component" value="Unassembled WGS sequence"/>
</dbReference>
<dbReference type="Pfam" id="PF08598">
    <property type="entry name" value="Sds3"/>
    <property type="match status" value="1"/>
</dbReference>
<name>A0AA43QW45_9LECA</name>
<protein>
    <submittedName>
        <fullName evidence="7">Uncharacterized protein</fullName>
    </submittedName>
</protein>
<evidence type="ECO:0000256" key="3">
    <source>
        <dbReference type="ARBA" id="ARBA00023015"/>
    </source>
</evidence>
<dbReference type="InterPro" id="IPR013907">
    <property type="entry name" value="Sds3"/>
</dbReference>
<feature type="region of interest" description="Disordered" evidence="6">
    <location>
        <begin position="518"/>
        <end position="679"/>
    </location>
</feature>
<evidence type="ECO:0000256" key="1">
    <source>
        <dbReference type="ARBA" id="ARBA00004123"/>
    </source>
</evidence>
<keyword evidence="3" id="KW-0805">Transcription regulation</keyword>
<dbReference type="EMBL" id="JAPUFD010000014">
    <property type="protein sequence ID" value="MDI1491375.1"/>
    <property type="molecule type" value="Genomic_DNA"/>
</dbReference>
<feature type="compositionally biased region" description="Low complexity" evidence="6">
    <location>
        <begin position="518"/>
        <end position="533"/>
    </location>
</feature>
<proteinExistence type="predicted"/>
<evidence type="ECO:0000256" key="4">
    <source>
        <dbReference type="ARBA" id="ARBA00023163"/>
    </source>
</evidence>
<keyword evidence="5" id="KW-0539">Nucleus</keyword>
<feature type="compositionally biased region" description="Polar residues" evidence="6">
    <location>
        <begin position="593"/>
        <end position="609"/>
    </location>
</feature>
<comment type="caution">
    <text evidence="7">The sequence shown here is derived from an EMBL/GenBank/DDBJ whole genome shotgun (WGS) entry which is preliminary data.</text>
</comment>
<evidence type="ECO:0000256" key="2">
    <source>
        <dbReference type="ARBA" id="ARBA00022491"/>
    </source>
</evidence>
<feature type="compositionally biased region" description="Polar residues" evidence="6">
    <location>
        <begin position="646"/>
        <end position="661"/>
    </location>
</feature>
<evidence type="ECO:0000256" key="6">
    <source>
        <dbReference type="SAM" id="MobiDB-lite"/>
    </source>
</evidence>
<feature type="compositionally biased region" description="Polar residues" evidence="6">
    <location>
        <begin position="478"/>
        <end position="489"/>
    </location>
</feature>
<feature type="compositionally biased region" description="Basic and acidic residues" evidence="6">
    <location>
        <begin position="17"/>
        <end position="52"/>
    </location>
</feature>
<dbReference type="Gene3D" id="1.20.5.1500">
    <property type="match status" value="1"/>
</dbReference>
<dbReference type="AlphaFoldDB" id="A0AA43QW45"/>
<feature type="compositionally biased region" description="Polar residues" evidence="6">
    <location>
        <begin position="562"/>
        <end position="578"/>
    </location>
</feature>
<feature type="region of interest" description="Disordered" evidence="6">
    <location>
        <begin position="694"/>
        <end position="717"/>
    </location>
</feature>
<feature type="region of interest" description="Disordered" evidence="6">
    <location>
        <begin position="478"/>
        <end position="499"/>
    </location>
</feature>
<feature type="compositionally biased region" description="Basic and acidic residues" evidence="6">
    <location>
        <begin position="61"/>
        <end position="71"/>
    </location>
</feature>
<dbReference type="GO" id="GO:0010468">
    <property type="term" value="P:regulation of gene expression"/>
    <property type="evidence" value="ECO:0007669"/>
    <property type="project" value="UniProtKB-ARBA"/>
</dbReference>
<gene>
    <name evidence="7" type="ORF">OHK93_002584</name>
</gene>
<dbReference type="SMART" id="SM01401">
    <property type="entry name" value="Sds3"/>
    <property type="match status" value="1"/>
</dbReference>
<evidence type="ECO:0000313" key="7">
    <source>
        <dbReference type="EMBL" id="MDI1491375.1"/>
    </source>
</evidence>
<keyword evidence="2" id="KW-0678">Repressor</keyword>
<feature type="region of interest" description="Disordered" evidence="6">
    <location>
        <begin position="1"/>
        <end position="265"/>
    </location>
</feature>
<feature type="compositionally biased region" description="Basic residues" evidence="6">
    <location>
        <begin position="199"/>
        <end position="213"/>
    </location>
</feature>
<keyword evidence="4" id="KW-0804">Transcription</keyword>
<organism evidence="7 8">
    <name type="scientific">Ramalina farinacea</name>
    <dbReference type="NCBI Taxonomy" id="258253"/>
    <lineage>
        <taxon>Eukaryota</taxon>
        <taxon>Fungi</taxon>
        <taxon>Dikarya</taxon>
        <taxon>Ascomycota</taxon>
        <taxon>Pezizomycotina</taxon>
        <taxon>Lecanoromycetes</taxon>
        <taxon>OSLEUM clade</taxon>
        <taxon>Lecanoromycetidae</taxon>
        <taxon>Lecanorales</taxon>
        <taxon>Lecanorineae</taxon>
        <taxon>Ramalinaceae</taxon>
        <taxon>Ramalina</taxon>
    </lineage>
</organism>
<feature type="compositionally biased region" description="Low complexity" evidence="6">
    <location>
        <begin position="85"/>
        <end position="100"/>
    </location>
</feature>
<feature type="compositionally biased region" description="Polar residues" evidence="6">
    <location>
        <begin position="534"/>
        <end position="545"/>
    </location>
</feature>
<dbReference type="PANTHER" id="PTHR21964">
    <property type="entry name" value="BREAST CANCER METASTASIS-SUPPRESSOR 1"/>
    <property type="match status" value="1"/>
</dbReference>
<feature type="compositionally biased region" description="Acidic residues" evidence="6">
    <location>
        <begin position="245"/>
        <end position="257"/>
    </location>
</feature>
<feature type="compositionally biased region" description="Polar residues" evidence="6">
    <location>
        <begin position="101"/>
        <end position="114"/>
    </location>
</feature>
<comment type="subcellular location">
    <subcellularLocation>
        <location evidence="1">Nucleus</location>
    </subcellularLocation>
</comment>
<feature type="compositionally biased region" description="Polar residues" evidence="6">
    <location>
        <begin position="147"/>
        <end position="164"/>
    </location>
</feature>
<accession>A0AA43QW45</accession>
<evidence type="ECO:0000256" key="5">
    <source>
        <dbReference type="ARBA" id="ARBA00023242"/>
    </source>
</evidence>
<evidence type="ECO:0000313" key="8">
    <source>
        <dbReference type="Proteomes" id="UP001161017"/>
    </source>
</evidence>